<dbReference type="AlphaFoldDB" id="A0A4V3XER1"/>
<sequence length="152" mass="16963">MTSQPETWACLFGERVTIWLTFGSYVLGTRGYVLNPPPDPAVVAYINLATNTSLQRITLESIAHPNTCSLLSSIVFPYISTVKFESYVFIFDTETHYAVLERTLMSPNLSCVSEVQFVADGPEDAMPQLLERHAKALPELNRRGVLRVVPRG</sequence>
<organism evidence="1 2">
    <name type="scientific">Antrodiella citrinella</name>
    <dbReference type="NCBI Taxonomy" id="2447956"/>
    <lineage>
        <taxon>Eukaryota</taxon>
        <taxon>Fungi</taxon>
        <taxon>Dikarya</taxon>
        <taxon>Basidiomycota</taxon>
        <taxon>Agaricomycotina</taxon>
        <taxon>Agaricomycetes</taxon>
        <taxon>Polyporales</taxon>
        <taxon>Steccherinaceae</taxon>
        <taxon>Antrodiella</taxon>
    </lineage>
</organism>
<protein>
    <submittedName>
        <fullName evidence="1">Uncharacterized protein</fullName>
    </submittedName>
</protein>
<dbReference type="EMBL" id="SGPM01000916">
    <property type="protein sequence ID" value="THH14603.1"/>
    <property type="molecule type" value="Genomic_DNA"/>
</dbReference>
<name>A0A4V3XER1_9APHY</name>
<reference evidence="1 2" key="1">
    <citation type="submission" date="2019-02" db="EMBL/GenBank/DDBJ databases">
        <title>Genome sequencing of the rare red list fungi Antrodiella citrinella (Flaviporus citrinellus).</title>
        <authorList>
            <person name="Buettner E."/>
            <person name="Kellner H."/>
        </authorList>
    </citation>
    <scope>NUCLEOTIDE SEQUENCE [LARGE SCALE GENOMIC DNA]</scope>
    <source>
        <strain evidence="1 2">DSM 108506</strain>
    </source>
</reference>
<accession>A0A4V3XER1</accession>
<dbReference type="Proteomes" id="UP000308730">
    <property type="component" value="Unassembled WGS sequence"/>
</dbReference>
<evidence type="ECO:0000313" key="2">
    <source>
        <dbReference type="Proteomes" id="UP000308730"/>
    </source>
</evidence>
<evidence type="ECO:0000313" key="1">
    <source>
        <dbReference type="EMBL" id="THH14603.1"/>
    </source>
</evidence>
<gene>
    <name evidence="1" type="ORF">EUX98_g9589</name>
</gene>
<comment type="caution">
    <text evidence="1">The sequence shown here is derived from an EMBL/GenBank/DDBJ whole genome shotgun (WGS) entry which is preliminary data.</text>
</comment>
<keyword evidence="2" id="KW-1185">Reference proteome</keyword>
<proteinExistence type="predicted"/>